<keyword evidence="1" id="KW-0472">Membrane</keyword>
<evidence type="ECO:0000256" key="1">
    <source>
        <dbReference type="SAM" id="Phobius"/>
    </source>
</evidence>
<accession>A0A7E4V109</accession>
<dbReference type="Proteomes" id="UP000492821">
    <property type="component" value="Unassembled WGS sequence"/>
</dbReference>
<keyword evidence="2" id="KW-1185">Reference proteome</keyword>
<reference evidence="2" key="1">
    <citation type="journal article" date="2013" name="Genetics">
        <title>The draft genome and transcriptome of Panagrellus redivivus are shaped by the harsh demands of a free-living lifestyle.</title>
        <authorList>
            <person name="Srinivasan J."/>
            <person name="Dillman A.R."/>
            <person name="Macchietto M.G."/>
            <person name="Heikkinen L."/>
            <person name="Lakso M."/>
            <person name="Fracchia K.M."/>
            <person name="Antoshechkin I."/>
            <person name="Mortazavi A."/>
            <person name="Wong G."/>
            <person name="Sternberg P.W."/>
        </authorList>
    </citation>
    <scope>NUCLEOTIDE SEQUENCE [LARGE SCALE GENOMIC DNA]</scope>
    <source>
        <strain evidence="2">MT8872</strain>
    </source>
</reference>
<feature type="transmembrane region" description="Helical" evidence="1">
    <location>
        <begin position="179"/>
        <end position="202"/>
    </location>
</feature>
<feature type="transmembrane region" description="Helical" evidence="1">
    <location>
        <begin position="248"/>
        <end position="268"/>
    </location>
</feature>
<evidence type="ECO:0000313" key="2">
    <source>
        <dbReference type="Proteomes" id="UP000492821"/>
    </source>
</evidence>
<proteinExistence type="predicted"/>
<evidence type="ECO:0000313" key="3">
    <source>
        <dbReference type="WBParaSite" id="Pan_g1490.t1"/>
    </source>
</evidence>
<sequence>MSDADIIYFADKKSDLLRRQTSDGGIKTISYPNNNNESTTTFGPIMSKMKDKIRMNSTVIDITNNIQTNWEQNNTVTKAKDCCSGINNVRKRFLAYIGFHNGRVAPIAPKIRERHLELEPLCCMSSCLVRGGCMTVVVFEITYIVLTMLSCSIKFYNGGRWKFWQEFEPNFNAFVTHQVFLYALIGFDILTALLVLILLRGLVSFDKDLVKRHWSFDFFALGFNVCAFVFYILGISSQGPETWSFDNILLIMCFAGQIILQLWAISVVRSCYEYFNLLRVFINLAEA</sequence>
<keyword evidence="1" id="KW-1133">Transmembrane helix</keyword>
<feature type="transmembrane region" description="Helical" evidence="1">
    <location>
        <begin position="134"/>
        <end position="156"/>
    </location>
</feature>
<name>A0A7E4V109_PANRE</name>
<dbReference type="AlphaFoldDB" id="A0A7E4V109"/>
<organism evidence="2 3">
    <name type="scientific">Panagrellus redivivus</name>
    <name type="common">Microworm</name>
    <dbReference type="NCBI Taxonomy" id="6233"/>
    <lineage>
        <taxon>Eukaryota</taxon>
        <taxon>Metazoa</taxon>
        <taxon>Ecdysozoa</taxon>
        <taxon>Nematoda</taxon>
        <taxon>Chromadorea</taxon>
        <taxon>Rhabditida</taxon>
        <taxon>Tylenchina</taxon>
        <taxon>Panagrolaimomorpha</taxon>
        <taxon>Panagrolaimoidea</taxon>
        <taxon>Panagrolaimidae</taxon>
        <taxon>Panagrellus</taxon>
    </lineage>
</organism>
<protein>
    <submittedName>
        <fullName evidence="3">Uncharacterized protein</fullName>
    </submittedName>
</protein>
<keyword evidence="1" id="KW-0812">Transmembrane</keyword>
<feature type="transmembrane region" description="Helical" evidence="1">
    <location>
        <begin position="214"/>
        <end position="236"/>
    </location>
</feature>
<reference evidence="3" key="2">
    <citation type="submission" date="2020-10" db="UniProtKB">
        <authorList>
            <consortium name="WormBaseParasite"/>
        </authorList>
    </citation>
    <scope>IDENTIFICATION</scope>
</reference>
<dbReference type="WBParaSite" id="Pan_g1490.t1">
    <property type="protein sequence ID" value="Pan_g1490.t1"/>
    <property type="gene ID" value="Pan_g1490"/>
</dbReference>